<dbReference type="InterPro" id="IPR036116">
    <property type="entry name" value="FN3_sf"/>
</dbReference>
<evidence type="ECO:0000256" key="1">
    <source>
        <dbReference type="SAM" id="SignalP"/>
    </source>
</evidence>
<gene>
    <name evidence="2" type="ORF">EZ428_13050</name>
</gene>
<dbReference type="AlphaFoldDB" id="A0A4R0MVH7"/>
<organism evidence="2 3">
    <name type="scientific">Pedobacter frigiditerrae</name>
    <dbReference type="NCBI Taxonomy" id="2530452"/>
    <lineage>
        <taxon>Bacteria</taxon>
        <taxon>Pseudomonadati</taxon>
        <taxon>Bacteroidota</taxon>
        <taxon>Sphingobacteriia</taxon>
        <taxon>Sphingobacteriales</taxon>
        <taxon>Sphingobacteriaceae</taxon>
        <taxon>Pedobacter</taxon>
    </lineage>
</organism>
<reference evidence="2 3" key="1">
    <citation type="submission" date="2019-02" db="EMBL/GenBank/DDBJ databases">
        <title>Pedobacter sp. RP-1-13 sp. nov., isolated from Arctic soil.</title>
        <authorList>
            <person name="Dahal R.H."/>
        </authorList>
    </citation>
    <scope>NUCLEOTIDE SEQUENCE [LARGE SCALE GENOMIC DNA]</scope>
    <source>
        <strain evidence="2 3">RP-1-13</strain>
    </source>
</reference>
<evidence type="ECO:0000313" key="3">
    <source>
        <dbReference type="Proteomes" id="UP000292884"/>
    </source>
</evidence>
<dbReference type="InterPro" id="IPR013783">
    <property type="entry name" value="Ig-like_fold"/>
</dbReference>
<dbReference type="OrthoDB" id="691503at2"/>
<feature type="signal peptide" evidence="1">
    <location>
        <begin position="1"/>
        <end position="32"/>
    </location>
</feature>
<protein>
    <submittedName>
        <fullName evidence="2">DUF4957 domain-containing protein</fullName>
    </submittedName>
</protein>
<dbReference type="Proteomes" id="UP000292884">
    <property type="component" value="Unassembled WGS sequence"/>
</dbReference>
<keyword evidence="3" id="KW-1185">Reference proteome</keyword>
<accession>A0A4R0MVH7</accession>
<sequence length="553" mass="59091">MAIKPINMKTTKFSLKAVLPIMVMLFTILACQKEDPNEGLAAPRLFKPGAISIKTDQTSAKLTWAAPILSSNLKLSYLTEFSQDTTFATTEFAVKTDTMGVTVTDEKLTVRKKYYARVKALATADQPESQWQRSNGFTVTGEQLFLPVRELEIMETQITVRWKPTVGLDKITLTPTTGAPIVVSLSVADALAGVKVITGLTPDVKYSTELFLGAKSKGLLEISTLAVTVYSVILNSGADLVAAINSAANNSIIGLNPGTYSAGSAVFTLLQKSVTLKSTSGNPLNTKVNFREFTLRGTGAGISLDGIELDGTASGSLYFINPTGVAADAEKADFANVKINNCIIHGATTSFMRANRGAAASDYKMDQIVVKNTIVYDMASTLGYTFFHLDKLQFNSLTVTKSTFYNIGRAFLTCSTVIASTPPTITVDYCTLNNFGASNNYIFMDANANPVKFAMTNSIIANVPRPAGTVNGVVMRANGAGTTMVFSYNNTFNFTNGTGTALTLPTTNTSQAGNLAIVLDWTATTNVFTLPVNSPLRTASSASAPIGDPRWTY</sequence>
<feature type="chain" id="PRO_5020505161" evidence="1">
    <location>
        <begin position="33"/>
        <end position="553"/>
    </location>
</feature>
<keyword evidence="1" id="KW-0732">Signal</keyword>
<dbReference type="SUPFAM" id="SSF49265">
    <property type="entry name" value="Fibronectin type III"/>
    <property type="match status" value="1"/>
</dbReference>
<comment type="caution">
    <text evidence="2">The sequence shown here is derived from an EMBL/GenBank/DDBJ whole genome shotgun (WGS) entry which is preliminary data.</text>
</comment>
<dbReference type="EMBL" id="SJSK01000003">
    <property type="protein sequence ID" value="TCC90202.1"/>
    <property type="molecule type" value="Genomic_DNA"/>
</dbReference>
<dbReference type="SUPFAM" id="SSF51126">
    <property type="entry name" value="Pectin lyase-like"/>
    <property type="match status" value="1"/>
</dbReference>
<proteinExistence type="predicted"/>
<dbReference type="InterPro" id="IPR011050">
    <property type="entry name" value="Pectin_lyase_fold/virulence"/>
</dbReference>
<dbReference type="Gene3D" id="2.60.40.10">
    <property type="entry name" value="Immunoglobulins"/>
    <property type="match status" value="1"/>
</dbReference>
<name>A0A4R0MVH7_9SPHI</name>
<dbReference type="PROSITE" id="PS51257">
    <property type="entry name" value="PROKAR_LIPOPROTEIN"/>
    <property type="match status" value="1"/>
</dbReference>
<evidence type="ECO:0000313" key="2">
    <source>
        <dbReference type="EMBL" id="TCC90202.1"/>
    </source>
</evidence>